<evidence type="ECO:0000256" key="1">
    <source>
        <dbReference type="SAM" id="MobiDB-lite"/>
    </source>
</evidence>
<name>A0A5B0R575_PUCGR</name>
<protein>
    <submittedName>
        <fullName evidence="2">Uncharacterized protein</fullName>
    </submittedName>
</protein>
<proteinExistence type="predicted"/>
<sequence length="51" mass="5620">MHHSVSYITVDLNAVKMVLLRTASATSEDQNQNSLHNKPDPKDIPAPNLAH</sequence>
<dbReference type="AlphaFoldDB" id="A0A5B0R575"/>
<feature type="region of interest" description="Disordered" evidence="1">
    <location>
        <begin position="25"/>
        <end position="51"/>
    </location>
</feature>
<evidence type="ECO:0000313" key="3">
    <source>
        <dbReference type="Proteomes" id="UP000325313"/>
    </source>
</evidence>
<gene>
    <name evidence="2" type="ORF">PGTUg99_009216</name>
</gene>
<dbReference type="EMBL" id="VDEP01000241">
    <property type="protein sequence ID" value="KAA1120746.1"/>
    <property type="molecule type" value="Genomic_DNA"/>
</dbReference>
<reference evidence="2 3" key="1">
    <citation type="submission" date="2019-05" db="EMBL/GenBank/DDBJ databases">
        <title>Emergence of the Ug99 lineage of the wheat stem rust pathogen through somatic hybridization.</title>
        <authorList>
            <person name="Li F."/>
            <person name="Upadhyaya N.M."/>
            <person name="Sperschneider J."/>
            <person name="Matny O."/>
            <person name="Nguyen-Phuc H."/>
            <person name="Mago R."/>
            <person name="Raley C."/>
            <person name="Miller M.E."/>
            <person name="Silverstein K.A.T."/>
            <person name="Henningsen E."/>
            <person name="Hirsch C.D."/>
            <person name="Visser B."/>
            <person name="Pretorius Z.A."/>
            <person name="Steffenson B.J."/>
            <person name="Schwessinger B."/>
            <person name="Dodds P.N."/>
            <person name="Figueroa M."/>
        </authorList>
    </citation>
    <scope>NUCLEOTIDE SEQUENCE [LARGE SCALE GENOMIC DNA]</scope>
    <source>
        <strain evidence="2 3">Ug99</strain>
    </source>
</reference>
<dbReference type="Proteomes" id="UP000325313">
    <property type="component" value="Unassembled WGS sequence"/>
</dbReference>
<comment type="caution">
    <text evidence="2">The sequence shown here is derived from an EMBL/GenBank/DDBJ whole genome shotgun (WGS) entry which is preliminary data.</text>
</comment>
<evidence type="ECO:0000313" key="2">
    <source>
        <dbReference type="EMBL" id="KAA1120746.1"/>
    </source>
</evidence>
<organism evidence="2 3">
    <name type="scientific">Puccinia graminis f. sp. tritici</name>
    <dbReference type="NCBI Taxonomy" id="56615"/>
    <lineage>
        <taxon>Eukaryota</taxon>
        <taxon>Fungi</taxon>
        <taxon>Dikarya</taxon>
        <taxon>Basidiomycota</taxon>
        <taxon>Pucciniomycotina</taxon>
        <taxon>Pucciniomycetes</taxon>
        <taxon>Pucciniales</taxon>
        <taxon>Pucciniaceae</taxon>
        <taxon>Puccinia</taxon>
    </lineage>
</organism>
<accession>A0A5B0R575</accession>
<feature type="compositionally biased region" description="Polar residues" evidence="1">
    <location>
        <begin position="25"/>
        <end position="36"/>
    </location>
</feature>